<evidence type="ECO:0000256" key="2">
    <source>
        <dbReference type="ARBA" id="ARBA00010782"/>
    </source>
</evidence>
<dbReference type="GO" id="GO:0005730">
    <property type="term" value="C:nucleolus"/>
    <property type="evidence" value="ECO:0007669"/>
    <property type="project" value="UniProtKB-SubCell"/>
</dbReference>
<name>A0A9P0F6T3_BEMTA</name>
<evidence type="ECO:0000256" key="7">
    <source>
        <dbReference type="SAM" id="MobiDB-lite"/>
    </source>
</evidence>
<dbReference type="OrthoDB" id="407658at2759"/>
<evidence type="ECO:0000256" key="1">
    <source>
        <dbReference type="ARBA" id="ARBA00004604"/>
    </source>
</evidence>
<keyword evidence="10" id="KW-1185">Reference proteome</keyword>
<comment type="subcellular location">
    <subcellularLocation>
        <location evidence="1 6">Nucleus</location>
        <location evidence="1 6">Nucleolus</location>
    </subcellularLocation>
</comment>
<feature type="domain" description="Brix" evidence="8">
    <location>
        <begin position="31"/>
        <end position="234"/>
    </location>
</feature>
<reference evidence="9" key="1">
    <citation type="submission" date="2021-12" db="EMBL/GenBank/DDBJ databases">
        <authorList>
            <person name="King R."/>
        </authorList>
    </citation>
    <scope>NUCLEOTIDE SEQUENCE</scope>
</reference>
<dbReference type="GO" id="GO:0019843">
    <property type="term" value="F:rRNA binding"/>
    <property type="evidence" value="ECO:0007669"/>
    <property type="project" value="UniProtKB-UniRule"/>
</dbReference>
<dbReference type="SMART" id="SM00879">
    <property type="entry name" value="Brix"/>
    <property type="match status" value="1"/>
</dbReference>
<dbReference type="PROSITE" id="PS50833">
    <property type="entry name" value="BRIX"/>
    <property type="match status" value="1"/>
</dbReference>
<dbReference type="EMBL" id="OU963866">
    <property type="protein sequence ID" value="CAH0390353.1"/>
    <property type="molecule type" value="Genomic_DNA"/>
</dbReference>
<evidence type="ECO:0000313" key="10">
    <source>
        <dbReference type="Proteomes" id="UP001152759"/>
    </source>
</evidence>
<keyword evidence="4 6" id="KW-0539">Nucleus</keyword>
<dbReference type="AlphaFoldDB" id="A0A9P0F6T3"/>
<dbReference type="InterPro" id="IPR039770">
    <property type="entry name" value="Rpf2"/>
</dbReference>
<dbReference type="KEGG" id="btab:109037845"/>
<protein>
    <recommendedName>
        <fullName evidence="3 6">Ribosome production factor 2 homolog</fullName>
    </recommendedName>
    <alternativeName>
        <fullName evidence="5 6">Ribosome biogenesis protein RPF2 homolog</fullName>
    </alternativeName>
</protein>
<evidence type="ECO:0000259" key="8">
    <source>
        <dbReference type="PROSITE" id="PS50833"/>
    </source>
</evidence>
<accession>A0A9P0F6T3</accession>
<dbReference type="Proteomes" id="UP001152759">
    <property type="component" value="Chromosome 5"/>
</dbReference>
<dbReference type="Pfam" id="PF04427">
    <property type="entry name" value="Brix"/>
    <property type="match status" value="1"/>
</dbReference>
<dbReference type="GO" id="GO:0000027">
    <property type="term" value="P:ribosomal large subunit assembly"/>
    <property type="evidence" value="ECO:0007669"/>
    <property type="project" value="InterPro"/>
</dbReference>
<evidence type="ECO:0000256" key="3">
    <source>
        <dbReference type="ARBA" id="ARBA00020387"/>
    </source>
</evidence>
<evidence type="ECO:0000256" key="5">
    <source>
        <dbReference type="ARBA" id="ARBA00030889"/>
    </source>
</evidence>
<evidence type="ECO:0000313" key="9">
    <source>
        <dbReference type="EMBL" id="CAH0390353.1"/>
    </source>
</evidence>
<feature type="compositionally biased region" description="Basic residues" evidence="7">
    <location>
        <begin position="294"/>
        <end position="303"/>
    </location>
</feature>
<comment type="similarity">
    <text evidence="2 6">Belongs to the RPF2 family.</text>
</comment>
<evidence type="ECO:0000256" key="6">
    <source>
        <dbReference type="RuleBase" id="RU367086"/>
    </source>
</evidence>
<gene>
    <name evidence="9" type="ORF">BEMITA_LOCUS9085</name>
</gene>
<feature type="region of interest" description="Disordered" evidence="7">
    <location>
        <begin position="269"/>
        <end position="303"/>
    </location>
</feature>
<dbReference type="PANTHER" id="PTHR12728:SF0">
    <property type="entry name" value="RIBOSOME PRODUCTION FACTOR 2 HOMOLOG"/>
    <property type="match status" value="1"/>
</dbReference>
<organism evidence="9 10">
    <name type="scientific">Bemisia tabaci</name>
    <name type="common">Sweetpotato whitefly</name>
    <name type="synonym">Aleurodes tabaci</name>
    <dbReference type="NCBI Taxonomy" id="7038"/>
    <lineage>
        <taxon>Eukaryota</taxon>
        <taxon>Metazoa</taxon>
        <taxon>Ecdysozoa</taxon>
        <taxon>Arthropoda</taxon>
        <taxon>Hexapoda</taxon>
        <taxon>Insecta</taxon>
        <taxon>Pterygota</taxon>
        <taxon>Neoptera</taxon>
        <taxon>Paraneoptera</taxon>
        <taxon>Hemiptera</taxon>
        <taxon>Sternorrhyncha</taxon>
        <taxon>Aleyrodoidea</taxon>
        <taxon>Aleyrodidae</taxon>
        <taxon>Aleyrodinae</taxon>
        <taxon>Bemisia</taxon>
    </lineage>
</organism>
<dbReference type="GO" id="GO:0000463">
    <property type="term" value="P:maturation of LSU-rRNA from tricistronic rRNA transcript (SSU-rRNA, 5.8S rRNA, LSU-rRNA)"/>
    <property type="evidence" value="ECO:0007669"/>
    <property type="project" value="TreeGrafter"/>
</dbReference>
<evidence type="ECO:0000256" key="4">
    <source>
        <dbReference type="ARBA" id="ARBA00023242"/>
    </source>
</evidence>
<dbReference type="PANTHER" id="PTHR12728">
    <property type="entry name" value="BRIX DOMAIN CONTAINING PROTEIN"/>
    <property type="match status" value="1"/>
</dbReference>
<dbReference type="InterPro" id="IPR007109">
    <property type="entry name" value="Brix"/>
</dbReference>
<proteinExistence type="inferred from homology"/>
<sequence>MPFIQRVKRPVTAKGRRILLKKQPRFVEFPKQTMYVRGKKANALTMDCMKEIYQLKKPGGLLFTKKHDILPFENVGLLENYSQRRGASLFIFASSNKKHPHSLIFGRTHDHQLLDMVELEIEAFKSIKEFKTEHVAVGLKPCILFAGEDFQTSYDHKRIQNLLVDMFQREVVTDIRLQGLEHVIMFTAADDKIFLRNYRVQLKKSGSRIPRVELEEIGPAVDFRIGRKKLATEDLFKSACKQPTSIDPKPKKNIRTDAFGSKLGRVHMTKQDVNSLQTRKMKGLKKSYAERKEQRSKKKSASK</sequence>